<dbReference type="InterPro" id="IPR038718">
    <property type="entry name" value="SNF2-like_sf"/>
</dbReference>
<feature type="compositionally biased region" description="Polar residues" evidence="4">
    <location>
        <begin position="57"/>
        <end position="94"/>
    </location>
</feature>
<dbReference type="Gene3D" id="3.40.50.10810">
    <property type="entry name" value="Tandem AAA-ATPase domain"/>
    <property type="match status" value="1"/>
</dbReference>
<organism evidence="7 8">
    <name type="scientific">Penicillium canariense</name>
    <dbReference type="NCBI Taxonomy" id="189055"/>
    <lineage>
        <taxon>Eukaryota</taxon>
        <taxon>Fungi</taxon>
        <taxon>Dikarya</taxon>
        <taxon>Ascomycota</taxon>
        <taxon>Pezizomycotina</taxon>
        <taxon>Eurotiomycetes</taxon>
        <taxon>Eurotiomycetidae</taxon>
        <taxon>Eurotiales</taxon>
        <taxon>Aspergillaceae</taxon>
        <taxon>Penicillium</taxon>
    </lineage>
</organism>
<keyword evidence="2" id="KW-0378">Hydrolase</keyword>
<dbReference type="GO" id="GO:0016787">
    <property type="term" value="F:hydrolase activity"/>
    <property type="evidence" value="ECO:0007669"/>
    <property type="project" value="UniProtKB-KW"/>
</dbReference>
<dbReference type="InterPro" id="IPR027417">
    <property type="entry name" value="P-loop_NTPase"/>
</dbReference>
<dbReference type="OrthoDB" id="448448at2759"/>
<dbReference type="GO" id="GO:0005634">
    <property type="term" value="C:nucleus"/>
    <property type="evidence" value="ECO:0007669"/>
    <property type="project" value="TreeGrafter"/>
</dbReference>
<evidence type="ECO:0000259" key="5">
    <source>
        <dbReference type="PROSITE" id="PS51192"/>
    </source>
</evidence>
<dbReference type="InterPro" id="IPR050628">
    <property type="entry name" value="SNF2_RAD54_helicase_TF"/>
</dbReference>
<dbReference type="GO" id="GO:0006281">
    <property type="term" value="P:DNA repair"/>
    <property type="evidence" value="ECO:0007669"/>
    <property type="project" value="TreeGrafter"/>
</dbReference>
<accession>A0A9W9I5Y7</accession>
<evidence type="ECO:0000313" key="8">
    <source>
        <dbReference type="Proteomes" id="UP001149163"/>
    </source>
</evidence>
<dbReference type="RefSeq" id="XP_056544941.1">
    <property type="nucleotide sequence ID" value="XM_056686199.1"/>
</dbReference>
<dbReference type="SUPFAM" id="SSF52540">
    <property type="entry name" value="P-loop containing nucleoside triphosphate hydrolases"/>
    <property type="match status" value="2"/>
</dbReference>
<dbReference type="GO" id="GO:0008094">
    <property type="term" value="F:ATP-dependent activity, acting on DNA"/>
    <property type="evidence" value="ECO:0007669"/>
    <property type="project" value="TreeGrafter"/>
</dbReference>
<dbReference type="EMBL" id="JAPQKN010000002">
    <property type="protein sequence ID" value="KAJ5168480.1"/>
    <property type="molecule type" value="Genomic_DNA"/>
</dbReference>
<dbReference type="Gene3D" id="3.40.50.300">
    <property type="entry name" value="P-loop containing nucleotide triphosphate hydrolases"/>
    <property type="match status" value="1"/>
</dbReference>
<keyword evidence="3" id="KW-0067">ATP-binding</keyword>
<dbReference type="AlphaFoldDB" id="A0A9W9I5Y7"/>
<gene>
    <name evidence="7" type="ORF">N7482_004074</name>
</gene>
<dbReference type="GO" id="GO:0005524">
    <property type="term" value="F:ATP binding"/>
    <property type="evidence" value="ECO:0007669"/>
    <property type="project" value="UniProtKB-KW"/>
</dbReference>
<dbReference type="PROSITE" id="PS51192">
    <property type="entry name" value="HELICASE_ATP_BIND_1"/>
    <property type="match status" value="1"/>
</dbReference>
<dbReference type="Proteomes" id="UP001149163">
    <property type="component" value="Unassembled WGS sequence"/>
</dbReference>
<reference evidence="7" key="2">
    <citation type="journal article" date="2023" name="IMA Fungus">
        <title>Comparative genomic study of the Penicillium genus elucidates a diverse pangenome and 15 lateral gene transfer events.</title>
        <authorList>
            <person name="Petersen C."/>
            <person name="Sorensen T."/>
            <person name="Nielsen M.R."/>
            <person name="Sondergaard T.E."/>
            <person name="Sorensen J.L."/>
            <person name="Fitzpatrick D.A."/>
            <person name="Frisvad J.C."/>
            <person name="Nielsen K.L."/>
        </authorList>
    </citation>
    <scope>NUCLEOTIDE SEQUENCE</scope>
    <source>
        <strain evidence="7">IBT 26290</strain>
    </source>
</reference>
<dbReference type="SMART" id="SM00490">
    <property type="entry name" value="HELICc"/>
    <property type="match status" value="1"/>
</dbReference>
<feature type="region of interest" description="Disordered" evidence="4">
    <location>
        <begin position="1"/>
        <end position="149"/>
    </location>
</feature>
<dbReference type="InterPro" id="IPR000330">
    <property type="entry name" value="SNF2_N"/>
</dbReference>
<evidence type="ECO:0000256" key="1">
    <source>
        <dbReference type="ARBA" id="ARBA00022741"/>
    </source>
</evidence>
<dbReference type="PANTHER" id="PTHR45626">
    <property type="entry name" value="TRANSCRIPTION TERMINATION FACTOR 2-RELATED"/>
    <property type="match status" value="1"/>
</dbReference>
<dbReference type="Pfam" id="PF00176">
    <property type="entry name" value="SNF2-rel_dom"/>
    <property type="match status" value="1"/>
</dbReference>
<dbReference type="PANTHER" id="PTHR45626:SF52">
    <property type="entry name" value="SINGLE-STRANDED DNA-DEPENDENT ATPASE (EUROFUNG)"/>
    <property type="match status" value="1"/>
</dbReference>
<evidence type="ECO:0000313" key="7">
    <source>
        <dbReference type="EMBL" id="KAJ5168480.1"/>
    </source>
</evidence>
<protein>
    <submittedName>
        <fullName evidence="7">Uncharacterized protein</fullName>
    </submittedName>
</protein>
<dbReference type="CDD" id="cd18008">
    <property type="entry name" value="DEXDc_SHPRH-like"/>
    <property type="match status" value="1"/>
</dbReference>
<dbReference type="SMART" id="SM00487">
    <property type="entry name" value="DEXDc"/>
    <property type="match status" value="1"/>
</dbReference>
<sequence length="1145" mass="127379">MESHAAMLLNPKGYRKQVQRNGNDLSKSPSPTPSRLHDLAIPVFPSETPPAPEGSLKLSSTEVMESSECASSQSPGTGSNSTHLPRESAPQTSAIAPPGTVPIMRSQPKEPSNEDLTVLFTNARDGEESDAKRSYHEISDSDDTRPRSRNLIEGVYDVEQRKHQYQPTKKFKLDDADTKANMAKKSASSGDNGLGQWLKEVESKQTSTSNSTPAASDVVDLTADLPKTTDDDDLQVTGSNDLSNQRVCYGKVENAVVNAYIVPKPRANPVLGPEALQWSSMKLDLVREARKGDNRIHVKDSFGKTFATVDAKTALALCPLLDSPVLAMDVTARLDMRKKLPGEEVWQPTHGLYRASITLYGPRKHAEKIGKHLSQHNVWLGTPIFVENGVPVFNPHAEKRLAMAAAAASSNLRDRASYNNIRYEVRTAEEVTDSVMKMFDKLVSMNIPSMEAPSTVTTPLLPHQKQALWFMMEKEAPRKYGDKEEDHNSLWRRVGTHDDMRYRDIISGIVCKNEPEQTYGGLLADVMGLGKTLSILCLVLSTLDAATRWAEKIPPRPLVREIPGIRNTRTTLLVVPLSTVNNWVSQIKEHIKPGSITSYVFHGASRTTDLDELSKFDIVITTYSTVLSEIFGRGSKRGSPLAKMNMFRVVLDEAHVIREQNAQQTKAILSLNSQRRWSVTGTPIQNRLEDLLSVTKFLRLFPYDDRARFGQHIISPFKTGDPTVLASLRVLIDSFTLRRVKNMVDLPERTEKIVTLDFTEKEKQLHEFFRQESNDMMGVIAGNNRKKMGGRMFHWVLKAMMTLRLVSAHGKELLDVGDRDKTKGMSVQDAIDLADLEEGETDESRETFERKAHGHVDLMVQSGDTCKLCDKLIEAPMTDAGIPDKNAPMAIYLPCTCVLCPDCFSSWKAVGDAKPDTDILCQACEGWTTFQYSTVSPASLERYQIQQTEARKNGKILGEYEGPHTKTLALIHHLQSIAAESKTLVGEPPIKSVVFSGWTSHLDLIEIALKNNGLDSFARLDGTMTLAARARALEAFAKDDSVTILLVTIGAGGVGLNLTSASRVFVMEPQYNPAAVAQAVDRVHRLGQHREVVIIQFIMRNSIEEKILELAKKKQKLADMSMNRGNLDKREAQAERMREYRSLFK</sequence>
<feature type="compositionally biased region" description="Basic and acidic residues" evidence="4">
    <location>
        <begin position="124"/>
        <end position="146"/>
    </location>
</feature>
<dbReference type="GeneID" id="81425375"/>
<dbReference type="CDD" id="cd18793">
    <property type="entry name" value="SF2_C_SNF"/>
    <property type="match status" value="1"/>
</dbReference>
<dbReference type="InterPro" id="IPR049730">
    <property type="entry name" value="SNF2/RAD54-like_C"/>
</dbReference>
<dbReference type="InterPro" id="IPR001650">
    <property type="entry name" value="Helicase_C-like"/>
</dbReference>
<dbReference type="InterPro" id="IPR014001">
    <property type="entry name" value="Helicase_ATP-bd"/>
</dbReference>
<name>A0A9W9I5Y7_9EURO</name>
<keyword evidence="1" id="KW-0547">Nucleotide-binding</keyword>
<keyword evidence="8" id="KW-1185">Reference proteome</keyword>
<evidence type="ECO:0000256" key="3">
    <source>
        <dbReference type="ARBA" id="ARBA00022840"/>
    </source>
</evidence>
<feature type="domain" description="Helicase C-terminal" evidence="6">
    <location>
        <begin position="969"/>
        <end position="1138"/>
    </location>
</feature>
<dbReference type="Pfam" id="PF00271">
    <property type="entry name" value="Helicase_C"/>
    <property type="match status" value="1"/>
</dbReference>
<evidence type="ECO:0000256" key="2">
    <source>
        <dbReference type="ARBA" id="ARBA00022801"/>
    </source>
</evidence>
<feature type="domain" description="Helicase ATP-binding" evidence="5">
    <location>
        <begin position="512"/>
        <end position="701"/>
    </location>
</feature>
<evidence type="ECO:0000259" key="6">
    <source>
        <dbReference type="PROSITE" id="PS51194"/>
    </source>
</evidence>
<comment type="caution">
    <text evidence="7">The sequence shown here is derived from an EMBL/GenBank/DDBJ whole genome shotgun (WGS) entry which is preliminary data.</text>
</comment>
<proteinExistence type="predicted"/>
<feature type="compositionally biased region" description="Polar residues" evidence="4">
    <location>
        <begin position="19"/>
        <end position="29"/>
    </location>
</feature>
<evidence type="ECO:0000256" key="4">
    <source>
        <dbReference type="SAM" id="MobiDB-lite"/>
    </source>
</evidence>
<reference evidence="7" key="1">
    <citation type="submission" date="2022-11" db="EMBL/GenBank/DDBJ databases">
        <authorList>
            <person name="Petersen C."/>
        </authorList>
    </citation>
    <scope>NUCLEOTIDE SEQUENCE</scope>
    <source>
        <strain evidence="7">IBT 26290</strain>
    </source>
</reference>
<dbReference type="PROSITE" id="PS51194">
    <property type="entry name" value="HELICASE_CTER"/>
    <property type="match status" value="1"/>
</dbReference>